<feature type="chain" id="PRO_5041369618" evidence="1">
    <location>
        <begin position="28"/>
        <end position="160"/>
    </location>
</feature>
<protein>
    <submittedName>
        <fullName evidence="2">Uncharacterized protein</fullName>
    </submittedName>
</protein>
<keyword evidence="1" id="KW-0732">Signal</keyword>
<proteinExistence type="predicted"/>
<reference evidence="2" key="1">
    <citation type="submission" date="2017-05" db="EMBL/GenBank/DDBJ databases">
        <authorList>
            <person name="Varghese N."/>
            <person name="Submissions S."/>
        </authorList>
    </citation>
    <scope>NUCLEOTIDE SEQUENCE</scope>
    <source>
        <strain evidence="2">Su22</strain>
    </source>
</reference>
<keyword evidence="3" id="KW-1185">Reference proteome</keyword>
<dbReference type="EMBL" id="FXUF01000004">
    <property type="protein sequence ID" value="SMP51105.1"/>
    <property type="molecule type" value="Genomic_DNA"/>
</dbReference>
<name>A0AA46AIJ0_9CLOT</name>
<evidence type="ECO:0000256" key="1">
    <source>
        <dbReference type="SAM" id="SignalP"/>
    </source>
</evidence>
<comment type="caution">
    <text evidence="2">The sequence shown here is derived from an EMBL/GenBank/DDBJ whole genome shotgun (WGS) entry which is preliminary data.</text>
</comment>
<evidence type="ECO:0000313" key="3">
    <source>
        <dbReference type="Proteomes" id="UP001158066"/>
    </source>
</evidence>
<organism evidence="2 3">
    <name type="scientific">Anoxynatronum buryatiense</name>
    <dbReference type="NCBI Taxonomy" id="489973"/>
    <lineage>
        <taxon>Bacteria</taxon>
        <taxon>Bacillati</taxon>
        <taxon>Bacillota</taxon>
        <taxon>Clostridia</taxon>
        <taxon>Eubacteriales</taxon>
        <taxon>Clostridiaceae</taxon>
        <taxon>Anoxynatronum</taxon>
    </lineage>
</organism>
<sequence length="160" mass="17914">MKKNILSLTILLLLAALLFHGCTGSTAENDHGHEHGDLPYEWSGELNLEIGTYEITFEESEDESMDLAFVLMDGSITDLEHHGQHVLEAEKEVIAADGTFTALPDYGYTLKLNPAGTHFYFTIEEAGRYMLFAEHLPEEFNLQFLGQTGEVLTPENQITH</sequence>
<accession>A0AA46AIJ0</accession>
<evidence type="ECO:0000313" key="2">
    <source>
        <dbReference type="EMBL" id="SMP51105.1"/>
    </source>
</evidence>
<dbReference type="AlphaFoldDB" id="A0AA46AIJ0"/>
<dbReference type="Proteomes" id="UP001158066">
    <property type="component" value="Unassembled WGS sequence"/>
</dbReference>
<gene>
    <name evidence="2" type="ORF">SAMN06296020_10461</name>
</gene>
<feature type="signal peptide" evidence="1">
    <location>
        <begin position="1"/>
        <end position="27"/>
    </location>
</feature>
<dbReference type="RefSeq" id="WP_283408739.1">
    <property type="nucleotide sequence ID" value="NZ_FXUF01000004.1"/>
</dbReference>